<dbReference type="Proteomes" id="UP000184436">
    <property type="component" value="Unassembled WGS sequence"/>
</dbReference>
<sequence>MRYSQILLLTKMENMKCKMKKVLKECRWLLLALFTICIYSCKDESNTGEGVFDPSKPVVISDFTPKDGGAYQKLLISGENFGTDVSNVKVTIGGREAVVINVKNNYIYCFVPSGAFSGEIEVTVGEGENTVTTVASTAFEYQKKMVVGTLCGYRNNRDDQGWRDGPFDGPDNVRCCGFSNTGRLAFDPLNKDHLYICYDGHKAIQLIDLEKRMLSTPLNINTVPTNRIRSIDFNKAGKYATEAQYMIVSIDYDGQGNTSPSVYIIKRNSDGTFDDRSDIQLLAAYKQCNGATIHPINGELYFNSYEYGQVFRLNLDDYFETIESGQNWNANVTQNSAFKQLFTIADPSWEFQIFIHPTGKYAYFGVINNHYFMRSDYNEVTKEFVTPYTVAGGYKVSGYKDDVGTSARMNNPCQGVFVRNKEYAGQEDEYDFYFVDRLNFCVRKMTPDGIVSTYAGRGTTTAIADNNQWGTDDGDLREVARFRDVCGIVYDEDKNIFYIHDEVGHTIRTISMEEEETTESNE</sequence>
<dbReference type="InterPro" id="IPR013783">
    <property type="entry name" value="Ig-like_fold"/>
</dbReference>
<dbReference type="Gene3D" id="2.120.10.30">
    <property type="entry name" value="TolB, C-terminal domain"/>
    <property type="match status" value="1"/>
</dbReference>
<feature type="domain" description="IPT/TIG" evidence="1">
    <location>
        <begin position="59"/>
        <end position="141"/>
    </location>
</feature>
<dbReference type="Pfam" id="PF01833">
    <property type="entry name" value="TIG"/>
    <property type="match status" value="1"/>
</dbReference>
<dbReference type="PANTHER" id="PTHR13833">
    <property type="match status" value="1"/>
</dbReference>
<dbReference type="CDD" id="cd00603">
    <property type="entry name" value="IPT_PCSR"/>
    <property type="match status" value="1"/>
</dbReference>
<dbReference type="AlphaFoldDB" id="A0A1M5ER69"/>
<evidence type="ECO:0000313" key="3">
    <source>
        <dbReference type="Proteomes" id="UP000184436"/>
    </source>
</evidence>
<accession>A0A1M5ER69</accession>
<organism evidence="2 3">
    <name type="scientific">Bacteroides faecichinchillae</name>
    <dbReference type="NCBI Taxonomy" id="871325"/>
    <lineage>
        <taxon>Bacteria</taxon>
        <taxon>Pseudomonadati</taxon>
        <taxon>Bacteroidota</taxon>
        <taxon>Bacteroidia</taxon>
        <taxon>Bacteroidales</taxon>
        <taxon>Bacteroidaceae</taxon>
        <taxon>Bacteroides</taxon>
    </lineage>
</organism>
<evidence type="ECO:0000313" key="2">
    <source>
        <dbReference type="EMBL" id="SHF81646.1"/>
    </source>
</evidence>
<dbReference type="InterPro" id="IPR002909">
    <property type="entry name" value="IPT_dom"/>
</dbReference>
<proteinExistence type="predicted"/>
<dbReference type="SUPFAM" id="SSF81296">
    <property type="entry name" value="E set domains"/>
    <property type="match status" value="1"/>
</dbReference>
<dbReference type="EMBL" id="FQVD01000037">
    <property type="protein sequence ID" value="SHF81646.1"/>
    <property type="molecule type" value="Genomic_DNA"/>
</dbReference>
<reference evidence="2 3" key="1">
    <citation type="submission" date="2016-11" db="EMBL/GenBank/DDBJ databases">
        <authorList>
            <person name="Jaros S."/>
            <person name="Januszkiewicz K."/>
            <person name="Wedrychowicz H."/>
        </authorList>
    </citation>
    <scope>NUCLEOTIDE SEQUENCE [LARGE SCALE GENOMIC DNA]</scope>
    <source>
        <strain evidence="2 3">DSM 26883</strain>
    </source>
</reference>
<gene>
    <name evidence="2" type="ORF">SAMN05444349_13718</name>
</gene>
<name>A0A1M5ER69_9BACE</name>
<dbReference type="SUPFAM" id="SSF75011">
    <property type="entry name" value="3-carboxy-cis,cis-mucoante lactonizing enzyme"/>
    <property type="match status" value="1"/>
</dbReference>
<dbReference type="Gene3D" id="2.60.40.10">
    <property type="entry name" value="Immunoglobulins"/>
    <property type="match status" value="1"/>
</dbReference>
<evidence type="ECO:0000259" key="1">
    <source>
        <dbReference type="Pfam" id="PF01833"/>
    </source>
</evidence>
<protein>
    <submittedName>
        <fullName evidence="2">IPT/TIG domain-containing protein</fullName>
    </submittedName>
</protein>
<dbReference type="InterPro" id="IPR014756">
    <property type="entry name" value="Ig_E-set"/>
</dbReference>
<dbReference type="STRING" id="871325.SAMN05444349_13718"/>
<dbReference type="PANTHER" id="PTHR13833:SF71">
    <property type="entry name" value="NHL DOMAIN-CONTAINING PROTEIN"/>
    <property type="match status" value="1"/>
</dbReference>
<dbReference type="InterPro" id="IPR011042">
    <property type="entry name" value="6-blade_b-propeller_TolB-like"/>
</dbReference>
<keyword evidence="3" id="KW-1185">Reference proteome</keyword>